<organism evidence="1 2">
    <name type="scientific">Grus japonensis</name>
    <name type="common">Japanese crane</name>
    <name type="synonym">Red-crowned crane</name>
    <dbReference type="NCBI Taxonomy" id="30415"/>
    <lineage>
        <taxon>Eukaryota</taxon>
        <taxon>Metazoa</taxon>
        <taxon>Chordata</taxon>
        <taxon>Craniata</taxon>
        <taxon>Vertebrata</taxon>
        <taxon>Euteleostomi</taxon>
        <taxon>Archelosauria</taxon>
        <taxon>Archosauria</taxon>
        <taxon>Dinosauria</taxon>
        <taxon>Saurischia</taxon>
        <taxon>Theropoda</taxon>
        <taxon>Coelurosauria</taxon>
        <taxon>Aves</taxon>
        <taxon>Neognathae</taxon>
        <taxon>Neoaves</taxon>
        <taxon>Gruiformes</taxon>
        <taxon>Gruidae</taxon>
        <taxon>Grus</taxon>
    </lineage>
</organism>
<dbReference type="PANTHER" id="PTHR33332">
    <property type="entry name" value="REVERSE TRANSCRIPTASE DOMAIN-CONTAINING PROTEIN"/>
    <property type="match status" value="1"/>
</dbReference>
<evidence type="ECO:0000313" key="1">
    <source>
        <dbReference type="EMBL" id="GAB0193677.1"/>
    </source>
</evidence>
<dbReference type="EMBL" id="BAAFJT010000009">
    <property type="protein sequence ID" value="GAB0193677.1"/>
    <property type="molecule type" value="Genomic_DNA"/>
</dbReference>
<dbReference type="AlphaFoldDB" id="A0ABC9XAA9"/>
<evidence type="ECO:0000313" key="2">
    <source>
        <dbReference type="Proteomes" id="UP001623348"/>
    </source>
</evidence>
<comment type="caution">
    <text evidence="1">The sequence shown here is derived from an EMBL/GenBank/DDBJ whole genome shotgun (WGS) entry which is preliminary data.</text>
</comment>
<proteinExistence type="predicted"/>
<sequence>MVYPRGQYWGPILFNFFINDLDDEAECTLSKFADDTKLGGVADMPEGHAAIQRDHDELKKCADRNLMKFHTKPEILRRKD</sequence>
<gene>
    <name evidence="1" type="ORF">GRJ2_001833000</name>
</gene>
<name>A0ABC9XAA9_GRUJA</name>
<dbReference type="Proteomes" id="UP001623348">
    <property type="component" value="Unassembled WGS sequence"/>
</dbReference>
<keyword evidence="2" id="KW-1185">Reference proteome</keyword>
<reference evidence="1 2" key="1">
    <citation type="submission" date="2024-06" db="EMBL/GenBank/DDBJ databases">
        <title>The draft genome of Grus japonensis, version 3.</title>
        <authorList>
            <person name="Nabeshima K."/>
            <person name="Suzuki S."/>
            <person name="Onuma M."/>
        </authorList>
    </citation>
    <scope>NUCLEOTIDE SEQUENCE [LARGE SCALE GENOMIC DNA]</scope>
    <source>
        <strain evidence="1 2">451A</strain>
    </source>
</reference>
<protein>
    <submittedName>
        <fullName evidence="1">Mitochondrial enolase superfamily member 1</fullName>
    </submittedName>
</protein>
<accession>A0ABC9XAA9</accession>